<feature type="domain" description="C2H2-type" evidence="6">
    <location>
        <begin position="454"/>
        <end position="482"/>
    </location>
</feature>
<dbReference type="FunFam" id="3.30.160.60:FF:000100">
    <property type="entry name" value="Zinc finger 45-like"/>
    <property type="match status" value="1"/>
</dbReference>
<feature type="domain" description="C2H2-type" evidence="6">
    <location>
        <begin position="567"/>
        <end position="595"/>
    </location>
</feature>
<keyword evidence="8" id="KW-1185">Reference proteome</keyword>
<feature type="domain" description="MADF" evidence="7">
    <location>
        <begin position="208"/>
        <end position="299"/>
    </location>
</feature>
<feature type="domain" description="C2H2-type" evidence="6">
    <location>
        <begin position="424"/>
        <end position="452"/>
    </location>
</feature>
<evidence type="ECO:0000256" key="3">
    <source>
        <dbReference type="ARBA" id="ARBA00022771"/>
    </source>
</evidence>
<dbReference type="RefSeq" id="XP_001361402.4">
    <property type="nucleotide sequence ID" value="XM_001361365.5"/>
</dbReference>
<evidence type="ECO:0000259" key="7">
    <source>
        <dbReference type="PROSITE" id="PS51029"/>
    </source>
</evidence>
<dbReference type="Proteomes" id="UP000001819">
    <property type="component" value="Chromosome 3"/>
</dbReference>
<dbReference type="PROSITE" id="PS50157">
    <property type="entry name" value="ZINC_FINGER_C2H2_2"/>
    <property type="match status" value="6"/>
</dbReference>
<evidence type="ECO:0000256" key="4">
    <source>
        <dbReference type="ARBA" id="ARBA00022833"/>
    </source>
</evidence>
<evidence type="ECO:0000313" key="8">
    <source>
        <dbReference type="Proteomes" id="UP000001819"/>
    </source>
</evidence>
<dbReference type="GO" id="GO:0000981">
    <property type="term" value="F:DNA-binding transcription factor activity, RNA polymerase II-specific"/>
    <property type="evidence" value="ECO:0007669"/>
    <property type="project" value="TreeGrafter"/>
</dbReference>
<keyword evidence="1" id="KW-0479">Metal-binding</keyword>
<evidence type="ECO:0000313" key="9">
    <source>
        <dbReference type="RefSeq" id="XP_001361402.4"/>
    </source>
</evidence>
<dbReference type="KEGG" id="dpo:4804918"/>
<dbReference type="GO" id="GO:0008270">
    <property type="term" value="F:zinc ion binding"/>
    <property type="evidence" value="ECO:0007669"/>
    <property type="project" value="UniProtKB-KW"/>
</dbReference>
<protein>
    <submittedName>
        <fullName evidence="9">Zinc finger protein 287</fullName>
    </submittedName>
</protein>
<keyword evidence="4" id="KW-0862">Zinc</keyword>
<dbReference type="InterPro" id="IPR036236">
    <property type="entry name" value="Znf_C2H2_sf"/>
</dbReference>
<organism evidence="8 9">
    <name type="scientific">Drosophila pseudoobscura pseudoobscura</name>
    <name type="common">Fruit fly</name>
    <dbReference type="NCBI Taxonomy" id="46245"/>
    <lineage>
        <taxon>Eukaryota</taxon>
        <taxon>Metazoa</taxon>
        <taxon>Ecdysozoa</taxon>
        <taxon>Arthropoda</taxon>
        <taxon>Hexapoda</taxon>
        <taxon>Insecta</taxon>
        <taxon>Pterygota</taxon>
        <taxon>Neoptera</taxon>
        <taxon>Endopterygota</taxon>
        <taxon>Diptera</taxon>
        <taxon>Brachycera</taxon>
        <taxon>Muscomorpha</taxon>
        <taxon>Ephydroidea</taxon>
        <taxon>Drosophilidae</taxon>
        <taxon>Drosophila</taxon>
        <taxon>Sophophora</taxon>
    </lineage>
</organism>
<accession>A0A6I8UV63</accession>
<evidence type="ECO:0000259" key="6">
    <source>
        <dbReference type="PROSITE" id="PS50157"/>
    </source>
</evidence>
<dbReference type="SMART" id="SM00595">
    <property type="entry name" value="MADF"/>
    <property type="match status" value="2"/>
</dbReference>
<evidence type="ECO:0000256" key="5">
    <source>
        <dbReference type="PROSITE-ProRule" id="PRU00042"/>
    </source>
</evidence>
<reference evidence="9" key="2">
    <citation type="submission" date="2025-08" db="UniProtKB">
        <authorList>
            <consortium name="RefSeq"/>
        </authorList>
    </citation>
    <scope>IDENTIFICATION</scope>
    <source>
        <strain evidence="9">MV-25-SWS-2005</strain>
        <tissue evidence="9">Whole body</tissue>
    </source>
</reference>
<dbReference type="Pfam" id="PF00096">
    <property type="entry name" value="zf-C2H2"/>
    <property type="match status" value="3"/>
</dbReference>
<dbReference type="Gene3D" id="3.30.160.60">
    <property type="entry name" value="Classic Zinc Finger"/>
    <property type="match status" value="4"/>
</dbReference>
<dbReference type="FunCoup" id="A0A6I8UV63">
    <property type="interactions" value="281"/>
</dbReference>
<dbReference type="Pfam" id="PF10545">
    <property type="entry name" value="MADF_DNA_bdg"/>
    <property type="match status" value="2"/>
</dbReference>
<evidence type="ECO:0000256" key="2">
    <source>
        <dbReference type="ARBA" id="ARBA00022737"/>
    </source>
</evidence>
<feature type="domain" description="MADF" evidence="7">
    <location>
        <begin position="327"/>
        <end position="420"/>
    </location>
</feature>
<dbReference type="GO" id="GO:0000977">
    <property type="term" value="F:RNA polymerase II transcription regulatory region sequence-specific DNA binding"/>
    <property type="evidence" value="ECO:0007669"/>
    <property type="project" value="TreeGrafter"/>
</dbReference>
<evidence type="ECO:0000256" key="1">
    <source>
        <dbReference type="ARBA" id="ARBA00022723"/>
    </source>
</evidence>
<dbReference type="PROSITE" id="PS51029">
    <property type="entry name" value="MADF"/>
    <property type="match status" value="2"/>
</dbReference>
<proteinExistence type="predicted"/>
<reference evidence="8" key="1">
    <citation type="submission" date="2024-06" db="UniProtKB">
        <authorList>
            <consortium name="RefSeq"/>
        </authorList>
    </citation>
    <scope>NUCLEOTIDE SEQUENCE [LARGE SCALE GENOMIC DNA]</scope>
    <source>
        <strain evidence="8">MV2-25</strain>
    </source>
</reference>
<gene>
    <name evidence="9" type="primary">LOC4804918</name>
</gene>
<dbReference type="InParanoid" id="A0A6I8UV63"/>
<dbReference type="InterPro" id="IPR013087">
    <property type="entry name" value="Znf_C2H2_type"/>
</dbReference>
<feature type="domain" description="C2H2-type" evidence="6">
    <location>
        <begin position="482"/>
        <end position="509"/>
    </location>
</feature>
<dbReference type="SMART" id="SM00355">
    <property type="entry name" value="ZnF_C2H2"/>
    <property type="match status" value="7"/>
</dbReference>
<dbReference type="PANTHER" id="PTHR24379:SF127">
    <property type="entry name" value="BLOODY FINGERS-RELATED"/>
    <property type="match status" value="1"/>
</dbReference>
<feature type="domain" description="C2H2-type" evidence="6">
    <location>
        <begin position="539"/>
        <end position="566"/>
    </location>
</feature>
<name>A0A6I8UV63_DROPS</name>
<dbReference type="InterPro" id="IPR006578">
    <property type="entry name" value="MADF-dom"/>
</dbReference>
<keyword evidence="3 5" id="KW-0863">Zinc-finger</keyword>
<keyword evidence="2" id="KW-0677">Repeat</keyword>
<dbReference type="GO" id="GO:0005634">
    <property type="term" value="C:nucleus"/>
    <property type="evidence" value="ECO:0007669"/>
    <property type="project" value="TreeGrafter"/>
</dbReference>
<feature type="domain" description="C2H2-type" evidence="6">
    <location>
        <begin position="510"/>
        <end position="538"/>
    </location>
</feature>
<dbReference type="AlphaFoldDB" id="A0A6I8UV63"/>
<dbReference type="PANTHER" id="PTHR24379">
    <property type="entry name" value="KRAB AND ZINC FINGER DOMAIN-CONTAINING"/>
    <property type="match status" value="1"/>
</dbReference>
<dbReference type="SUPFAM" id="SSF57667">
    <property type="entry name" value="beta-beta-alpha zinc fingers"/>
    <property type="match status" value="3"/>
</dbReference>
<sequence>MEVCGSVLVSNNYQQFRLKCIYCTIESDLKDWEQFTIHVRNAHHFDDDENIDKNWNEQDSRMDSTIAYEVPQILDDGEPIEEVDDQSVLPYCILEDEEWPNDEADVSNMQYVQDIEYDNNNTEFTYEEMESSEMAQAPLDEIVYDGFSSIGSQKDDMFDDLDNFSYDEQEEAEGPKTLRLGRRPRTTRPGQVFKLKVTFIRRNPRVLHLIEAYKEHPCLWNPSDEYYENEEARSEAYHLMILRLDEKANVLFTEEELIKTIHQLHSQYTLAAQMAGEDKLIGLAARYFAKCEFLRSTPCTTLTDDEEDIQLDTIKLNFKVENEVTSSFIDTYANYPVLYNTSDPGFESVEQRTSAYKRMAVEFRPVVLANDTDVYIAIQKLRKWAYEAMRRIKAKELIKAVTPQELQYLQMCSFLPVKSDGHVWYCEHCGKRFHGDYNLLTHMFKQHNQGEPPFLCSQCPRRFERQHDMEKHILRAHCERKFQCKFCDKFFSVECDLKVHTKVHTGERPYVCDMCGKGFRLKLLLDHHINGFHLNIRPFKCNMCEKNFRKKFELTNHLKGHLNIRDKKCDKCDASFYDHSSLSRHRRFNHRSKLD</sequence>
<dbReference type="PROSITE" id="PS00028">
    <property type="entry name" value="ZINC_FINGER_C2H2_1"/>
    <property type="match status" value="6"/>
</dbReference>